<feature type="chain" id="PRO_5037722019" evidence="1">
    <location>
        <begin position="19"/>
        <end position="248"/>
    </location>
</feature>
<evidence type="ECO:0000313" key="3">
    <source>
        <dbReference type="Proteomes" id="UP000682739"/>
    </source>
</evidence>
<dbReference type="EMBL" id="CP072110">
    <property type="protein sequence ID" value="QTH63899.1"/>
    <property type="molecule type" value="Genomic_DNA"/>
</dbReference>
<name>A0A975HK37_9GAMM</name>
<reference evidence="2" key="1">
    <citation type="submission" date="2021-03" db="EMBL/GenBank/DDBJ databases">
        <title>Description of Psychrosphaera ytuae sp. nov. isolated from deep sea sediment of South China Sea.</title>
        <authorList>
            <person name="Zhang J."/>
            <person name="Xu X.-D."/>
        </authorList>
    </citation>
    <scope>NUCLEOTIDE SEQUENCE</scope>
    <source>
        <strain evidence="2">MTZ26</strain>
    </source>
</reference>
<dbReference type="Proteomes" id="UP000682739">
    <property type="component" value="Chromosome"/>
</dbReference>
<gene>
    <name evidence="2" type="ORF">J1N51_14580</name>
</gene>
<dbReference type="AlphaFoldDB" id="A0A975HK37"/>
<evidence type="ECO:0000256" key="1">
    <source>
        <dbReference type="SAM" id="SignalP"/>
    </source>
</evidence>
<keyword evidence="1" id="KW-0732">Signal</keyword>
<protein>
    <submittedName>
        <fullName evidence="2">Uncharacterized protein</fullName>
    </submittedName>
</protein>
<sequence>MNRSLFSLFLIIATPVCAQELPESAPAKTINCPPFEPALARQLEPNKYYFNDTVRVRVEYEAANHEQLAEFASQFAIDERPLKFSKNEIMAKEIGAPVVYTMQYYRDKYFGRPDHLTTHHVPAQVAYETPFGFLAGESRGEFGGELVFISNSGDVELIADMNLEDIYQFEFGYVITEGLSHMQSDKGTLWLVTFKDGKPKLTELFGLLGAPRSSVKLSNGELLINSKTGSQLLTKSGSLQRVRCSNAN</sequence>
<keyword evidence="3" id="KW-1185">Reference proteome</keyword>
<dbReference type="KEGG" id="psym:J1N51_14580"/>
<organism evidence="2 3">
    <name type="scientific">Psychrosphaera ytuae</name>
    <dbReference type="NCBI Taxonomy" id="2820710"/>
    <lineage>
        <taxon>Bacteria</taxon>
        <taxon>Pseudomonadati</taxon>
        <taxon>Pseudomonadota</taxon>
        <taxon>Gammaproteobacteria</taxon>
        <taxon>Alteromonadales</taxon>
        <taxon>Pseudoalteromonadaceae</taxon>
        <taxon>Psychrosphaera</taxon>
    </lineage>
</organism>
<feature type="signal peptide" evidence="1">
    <location>
        <begin position="1"/>
        <end position="18"/>
    </location>
</feature>
<dbReference type="RefSeq" id="WP_208831954.1">
    <property type="nucleotide sequence ID" value="NZ_CP072110.1"/>
</dbReference>
<proteinExistence type="predicted"/>
<accession>A0A975HK37</accession>
<evidence type="ECO:0000313" key="2">
    <source>
        <dbReference type="EMBL" id="QTH63899.1"/>
    </source>
</evidence>